<dbReference type="GO" id="GO:0003941">
    <property type="term" value="F:L-serine ammonia-lyase activity"/>
    <property type="evidence" value="ECO:0007669"/>
    <property type="project" value="TreeGrafter"/>
</dbReference>
<dbReference type="GO" id="GO:0006567">
    <property type="term" value="P:L-threonine catabolic process"/>
    <property type="evidence" value="ECO:0007669"/>
    <property type="project" value="TreeGrafter"/>
</dbReference>
<evidence type="ECO:0000256" key="2">
    <source>
        <dbReference type="ARBA" id="ARBA00022898"/>
    </source>
</evidence>
<dbReference type="PANTHER" id="PTHR48078:SF6">
    <property type="entry name" value="L-THREONINE DEHYDRATASE CATABOLIC TDCB"/>
    <property type="match status" value="1"/>
</dbReference>
<evidence type="ECO:0000313" key="5">
    <source>
        <dbReference type="EMBL" id="MVA95831.1"/>
    </source>
</evidence>
<dbReference type="SUPFAM" id="SSF53686">
    <property type="entry name" value="Tryptophan synthase beta subunit-like PLP-dependent enzymes"/>
    <property type="match status" value="1"/>
</dbReference>
<dbReference type="EMBL" id="WPHG01000001">
    <property type="protein sequence ID" value="MVA95831.1"/>
    <property type="molecule type" value="Genomic_DNA"/>
</dbReference>
<dbReference type="InterPro" id="IPR001926">
    <property type="entry name" value="TrpB-like_PALP"/>
</dbReference>
<keyword evidence="3" id="KW-0456">Lyase</keyword>
<dbReference type="GO" id="GO:0009097">
    <property type="term" value="P:isoleucine biosynthetic process"/>
    <property type="evidence" value="ECO:0007669"/>
    <property type="project" value="TreeGrafter"/>
</dbReference>
<accession>A0A844QCW9</accession>
<evidence type="ECO:0000259" key="4">
    <source>
        <dbReference type="Pfam" id="PF00291"/>
    </source>
</evidence>
<evidence type="ECO:0000313" key="6">
    <source>
        <dbReference type="Proteomes" id="UP000463224"/>
    </source>
</evidence>
<name>A0A844QCW9_9HYPH</name>
<dbReference type="InterPro" id="IPR050147">
    <property type="entry name" value="Ser/Thr_Dehydratase"/>
</dbReference>
<protein>
    <submittedName>
        <fullName evidence="5">Pyridoxal-phosphate dependent enzyme</fullName>
    </submittedName>
</protein>
<sequence>MHTKHTHSLALRQTAMGDLSVDFPLFPPRVGEFRRDADPSLPWPLELDFDYSALDVSLFDAPRCGPSLGLGAWGPLMPPLTPQTNLGEGETPFFELAALADWAGIDRPVFIKDEGRNPTWSHKDRLNRCTVSAAQLDGAPGVIVASSGNHGASASAYAAAACLPCIVLASSTAPLAMQRFVAAYGAAALAVPSERRWDLMARLQAKTGFHPVSNLTPQAHTGHPFAIEGYKSIAYEIFRDLGGNAPGSVFVPTGYGELLYGVWKGFAELRALGLIERVPQLYSCESTVYGPLHSAMRDDQPVVSVPSPNGSTKALSIATPVGGLRGRRAILESGGAALAMDDEEIEAARAKLAQSGLWVEFSAAAGLAGLRQQAARERLPDGPVVCLATASGMKDVDGAGEGLPETDGSFEDATRALRENYGLEI</sequence>
<reference evidence="5 6" key="1">
    <citation type="submission" date="2019-12" db="EMBL/GenBank/DDBJ databases">
        <title>Nitratireductor arenosus sp. nov., Isolated from sea sand, Jeju island, South Korea.</title>
        <authorList>
            <person name="Kim W."/>
        </authorList>
    </citation>
    <scope>NUCLEOTIDE SEQUENCE [LARGE SCALE GENOMIC DNA]</scope>
    <source>
        <strain evidence="5 6">CAU 1489</strain>
    </source>
</reference>
<gene>
    <name evidence="5" type="ORF">GN330_01005</name>
</gene>
<dbReference type="GO" id="GO:0006565">
    <property type="term" value="P:L-serine catabolic process"/>
    <property type="evidence" value="ECO:0007669"/>
    <property type="project" value="TreeGrafter"/>
</dbReference>
<comment type="cofactor">
    <cofactor evidence="1">
        <name>pyridoxal 5'-phosphate</name>
        <dbReference type="ChEBI" id="CHEBI:597326"/>
    </cofactor>
</comment>
<comment type="caution">
    <text evidence="5">The sequence shown here is derived from an EMBL/GenBank/DDBJ whole genome shotgun (WGS) entry which is preliminary data.</text>
</comment>
<dbReference type="InterPro" id="IPR036052">
    <property type="entry name" value="TrpB-like_PALP_sf"/>
</dbReference>
<feature type="domain" description="Tryptophan synthase beta chain-like PALP" evidence="4">
    <location>
        <begin position="86"/>
        <end position="389"/>
    </location>
</feature>
<keyword evidence="2" id="KW-0663">Pyridoxal phosphate</keyword>
<proteinExistence type="predicted"/>
<keyword evidence="6" id="KW-1185">Reference proteome</keyword>
<dbReference type="PANTHER" id="PTHR48078">
    <property type="entry name" value="THREONINE DEHYDRATASE, MITOCHONDRIAL-RELATED"/>
    <property type="match status" value="1"/>
</dbReference>
<organism evidence="5 6">
    <name type="scientific">Nitratireductor arenosus</name>
    <dbReference type="NCBI Taxonomy" id="2682096"/>
    <lineage>
        <taxon>Bacteria</taxon>
        <taxon>Pseudomonadati</taxon>
        <taxon>Pseudomonadota</taxon>
        <taxon>Alphaproteobacteria</taxon>
        <taxon>Hyphomicrobiales</taxon>
        <taxon>Phyllobacteriaceae</taxon>
        <taxon>Nitratireductor</taxon>
    </lineage>
</organism>
<dbReference type="Proteomes" id="UP000463224">
    <property type="component" value="Unassembled WGS sequence"/>
</dbReference>
<dbReference type="GO" id="GO:0004794">
    <property type="term" value="F:threonine deaminase activity"/>
    <property type="evidence" value="ECO:0007669"/>
    <property type="project" value="TreeGrafter"/>
</dbReference>
<evidence type="ECO:0000256" key="3">
    <source>
        <dbReference type="ARBA" id="ARBA00023239"/>
    </source>
</evidence>
<dbReference type="RefSeq" id="WP_156710707.1">
    <property type="nucleotide sequence ID" value="NZ_WPHG01000001.1"/>
</dbReference>
<dbReference type="AlphaFoldDB" id="A0A844QCW9"/>
<evidence type="ECO:0000256" key="1">
    <source>
        <dbReference type="ARBA" id="ARBA00001933"/>
    </source>
</evidence>
<dbReference type="Pfam" id="PF00291">
    <property type="entry name" value="PALP"/>
    <property type="match status" value="1"/>
</dbReference>
<dbReference type="Gene3D" id="3.40.50.1100">
    <property type="match status" value="2"/>
</dbReference>